<keyword evidence="2" id="KW-1185">Reference proteome</keyword>
<protein>
    <submittedName>
        <fullName evidence="3">RFC1 domain-containing protein</fullName>
    </submittedName>
</protein>
<gene>
    <name evidence="1" type="ORF">GPUH_LOCUS9158</name>
</gene>
<evidence type="ECO:0000313" key="1">
    <source>
        <dbReference type="EMBL" id="VDK68788.1"/>
    </source>
</evidence>
<proteinExistence type="predicted"/>
<reference evidence="3" key="1">
    <citation type="submission" date="2016-06" db="UniProtKB">
        <authorList>
            <consortium name="WormBaseParasite"/>
        </authorList>
    </citation>
    <scope>IDENTIFICATION</scope>
</reference>
<sequence length="75" mass="8547">MKGCRRLKAHFLDAYDWEDDKDIVESKNLQTALSFREEDKVVKQSGKGKKKAMEGAGFSNSTNPVCIKTHAMQWI</sequence>
<reference evidence="1 2" key="2">
    <citation type="submission" date="2018-11" db="EMBL/GenBank/DDBJ databases">
        <authorList>
            <consortium name="Pathogen Informatics"/>
        </authorList>
    </citation>
    <scope>NUCLEOTIDE SEQUENCE [LARGE SCALE GENOMIC DNA]</scope>
</reference>
<accession>A0A183DKB8</accession>
<evidence type="ECO:0000313" key="3">
    <source>
        <dbReference type="WBParaSite" id="GPUH_0000916901-mRNA-1"/>
    </source>
</evidence>
<name>A0A183DKB8_9BILA</name>
<organism evidence="3">
    <name type="scientific">Gongylonema pulchrum</name>
    <dbReference type="NCBI Taxonomy" id="637853"/>
    <lineage>
        <taxon>Eukaryota</taxon>
        <taxon>Metazoa</taxon>
        <taxon>Ecdysozoa</taxon>
        <taxon>Nematoda</taxon>
        <taxon>Chromadorea</taxon>
        <taxon>Rhabditida</taxon>
        <taxon>Spirurina</taxon>
        <taxon>Spiruromorpha</taxon>
        <taxon>Spiruroidea</taxon>
        <taxon>Gongylonematidae</taxon>
        <taxon>Gongylonema</taxon>
    </lineage>
</organism>
<dbReference type="AlphaFoldDB" id="A0A183DKB8"/>
<dbReference type="WBParaSite" id="GPUH_0000916901-mRNA-1">
    <property type="protein sequence ID" value="GPUH_0000916901-mRNA-1"/>
    <property type="gene ID" value="GPUH_0000916901"/>
</dbReference>
<dbReference type="Proteomes" id="UP000271098">
    <property type="component" value="Unassembled WGS sequence"/>
</dbReference>
<dbReference type="EMBL" id="UYRT01028985">
    <property type="protein sequence ID" value="VDK68788.1"/>
    <property type="molecule type" value="Genomic_DNA"/>
</dbReference>
<evidence type="ECO:0000313" key="2">
    <source>
        <dbReference type="Proteomes" id="UP000271098"/>
    </source>
</evidence>